<evidence type="ECO:0000313" key="2">
    <source>
        <dbReference type="Proteomes" id="UP001055879"/>
    </source>
</evidence>
<gene>
    <name evidence="1" type="ORF">L6452_01228</name>
</gene>
<reference evidence="1 2" key="2">
    <citation type="journal article" date="2022" name="Mol. Ecol. Resour.">
        <title>The genomes of chicory, endive, great burdock and yacon provide insights into Asteraceae paleo-polyploidization history and plant inulin production.</title>
        <authorList>
            <person name="Fan W."/>
            <person name="Wang S."/>
            <person name="Wang H."/>
            <person name="Wang A."/>
            <person name="Jiang F."/>
            <person name="Liu H."/>
            <person name="Zhao H."/>
            <person name="Xu D."/>
            <person name="Zhang Y."/>
        </authorList>
    </citation>
    <scope>NUCLEOTIDE SEQUENCE [LARGE SCALE GENOMIC DNA]</scope>
    <source>
        <strain evidence="2">cv. Niubang</strain>
    </source>
</reference>
<reference evidence="2" key="1">
    <citation type="journal article" date="2022" name="Mol. Ecol. Resour.">
        <title>The genomes of chicory, endive, great burdock and yacon provide insights into Asteraceae palaeo-polyploidization history and plant inulin production.</title>
        <authorList>
            <person name="Fan W."/>
            <person name="Wang S."/>
            <person name="Wang H."/>
            <person name="Wang A."/>
            <person name="Jiang F."/>
            <person name="Liu H."/>
            <person name="Zhao H."/>
            <person name="Xu D."/>
            <person name="Zhang Y."/>
        </authorList>
    </citation>
    <scope>NUCLEOTIDE SEQUENCE [LARGE SCALE GENOMIC DNA]</scope>
    <source>
        <strain evidence="2">cv. Niubang</strain>
    </source>
</reference>
<organism evidence="1 2">
    <name type="scientific">Arctium lappa</name>
    <name type="common">Greater burdock</name>
    <name type="synonym">Lappa major</name>
    <dbReference type="NCBI Taxonomy" id="4217"/>
    <lineage>
        <taxon>Eukaryota</taxon>
        <taxon>Viridiplantae</taxon>
        <taxon>Streptophyta</taxon>
        <taxon>Embryophyta</taxon>
        <taxon>Tracheophyta</taxon>
        <taxon>Spermatophyta</taxon>
        <taxon>Magnoliopsida</taxon>
        <taxon>eudicotyledons</taxon>
        <taxon>Gunneridae</taxon>
        <taxon>Pentapetalae</taxon>
        <taxon>asterids</taxon>
        <taxon>campanulids</taxon>
        <taxon>Asterales</taxon>
        <taxon>Asteraceae</taxon>
        <taxon>Carduoideae</taxon>
        <taxon>Cardueae</taxon>
        <taxon>Arctiinae</taxon>
        <taxon>Arctium</taxon>
    </lineage>
</organism>
<accession>A0ACB9FGA8</accession>
<keyword evidence="2" id="KW-1185">Reference proteome</keyword>
<name>A0ACB9FGA8_ARCLA</name>
<sequence length="100" mass="11092">MSDYVHNNPDQPPIPDQTISITVNYLHLSPLSANTLSLVNTSPIYPFNPSIVTSCLWMETIPLLSFVLEVLDQGIQGELTVSVLDANRELLLELQMPINS</sequence>
<dbReference type="EMBL" id="CM042047">
    <property type="protein sequence ID" value="KAI3770107.1"/>
    <property type="molecule type" value="Genomic_DNA"/>
</dbReference>
<evidence type="ECO:0000313" key="1">
    <source>
        <dbReference type="EMBL" id="KAI3770107.1"/>
    </source>
</evidence>
<dbReference type="Proteomes" id="UP001055879">
    <property type="component" value="Linkage Group LG01"/>
</dbReference>
<protein>
    <submittedName>
        <fullName evidence="1">Uncharacterized protein</fullName>
    </submittedName>
</protein>
<proteinExistence type="predicted"/>
<comment type="caution">
    <text evidence="1">The sequence shown here is derived from an EMBL/GenBank/DDBJ whole genome shotgun (WGS) entry which is preliminary data.</text>
</comment>